<keyword evidence="9" id="KW-0406">Ion transport</keyword>
<keyword evidence="12 17" id="KW-0675">Receptor</keyword>
<evidence type="ECO:0000256" key="14">
    <source>
        <dbReference type="PROSITE-ProRule" id="PRU01360"/>
    </source>
</evidence>
<keyword evidence="8" id="KW-0408">Iron</keyword>
<dbReference type="PROSITE" id="PS52016">
    <property type="entry name" value="TONB_DEPENDENT_REC_3"/>
    <property type="match status" value="1"/>
</dbReference>
<comment type="caution">
    <text evidence="17">The sequence shown here is derived from an EMBL/GenBank/DDBJ whole genome shotgun (WGS) entry which is preliminary data.</text>
</comment>
<keyword evidence="7" id="KW-0732">Signal</keyword>
<dbReference type="InterPro" id="IPR037066">
    <property type="entry name" value="Plug_dom_sf"/>
</dbReference>
<keyword evidence="5" id="KW-0410">Iron transport</keyword>
<evidence type="ECO:0000256" key="11">
    <source>
        <dbReference type="ARBA" id="ARBA00023136"/>
    </source>
</evidence>
<evidence type="ECO:0000256" key="1">
    <source>
        <dbReference type="ARBA" id="ARBA00004571"/>
    </source>
</evidence>
<keyword evidence="6 14" id="KW-0812">Transmembrane</keyword>
<evidence type="ECO:0000256" key="8">
    <source>
        <dbReference type="ARBA" id="ARBA00023004"/>
    </source>
</evidence>
<protein>
    <submittedName>
        <fullName evidence="17">Iron complex outermembrane receptor protein</fullName>
    </submittedName>
</protein>
<proteinExistence type="inferred from homology"/>
<evidence type="ECO:0000256" key="12">
    <source>
        <dbReference type="ARBA" id="ARBA00023170"/>
    </source>
</evidence>
<dbReference type="Pfam" id="PF00593">
    <property type="entry name" value="TonB_dep_Rec_b-barrel"/>
    <property type="match status" value="1"/>
</dbReference>
<evidence type="ECO:0000256" key="10">
    <source>
        <dbReference type="ARBA" id="ARBA00023077"/>
    </source>
</evidence>
<dbReference type="GO" id="GO:0015891">
    <property type="term" value="P:siderophore transport"/>
    <property type="evidence" value="ECO:0007669"/>
    <property type="project" value="InterPro"/>
</dbReference>
<organism evidence="17 18">
    <name type="scientific">Bosea psychrotolerans</name>
    <dbReference type="NCBI Taxonomy" id="1871628"/>
    <lineage>
        <taxon>Bacteria</taxon>
        <taxon>Pseudomonadati</taxon>
        <taxon>Pseudomonadota</taxon>
        <taxon>Alphaproteobacteria</taxon>
        <taxon>Hyphomicrobiales</taxon>
        <taxon>Boseaceae</taxon>
        <taxon>Bosea</taxon>
    </lineage>
</organism>
<evidence type="ECO:0000256" key="13">
    <source>
        <dbReference type="ARBA" id="ARBA00023237"/>
    </source>
</evidence>
<keyword evidence="18" id="KW-1185">Reference proteome</keyword>
<dbReference type="EMBL" id="PQFZ01000014">
    <property type="protein sequence ID" value="POR48614.1"/>
    <property type="molecule type" value="Genomic_DNA"/>
</dbReference>
<feature type="domain" description="Secretin/TonB short N-terminal" evidence="16">
    <location>
        <begin position="68"/>
        <end position="119"/>
    </location>
</feature>
<dbReference type="Pfam" id="PF07660">
    <property type="entry name" value="STN"/>
    <property type="match status" value="1"/>
</dbReference>
<evidence type="ECO:0000256" key="6">
    <source>
        <dbReference type="ARBA" id="ARBA00022692"/>
    </source>
</evidence>
<evidence type="ECO:0000256" key="5">
    <source>
        <dbReference type="ARBA" id="ARBA00022496"/>
    </source>
</evidence>
<evidence type="ECO:0000259" key="16">
    <source>
        <dbReference type="SMART" id="SM00965"/>
    </source>
</evidence>
<dbReference type="InterPro" id="IPR011662">
    <property type="entry name" value="Secretin/TonB_short_N"/>
</dbReference>
<dbReference type="Pfam" id="PF07715">
    <property type="entry name" value="Plug"/>
    <property type="match status" value="1"/>
</dbReference>
<reference evidence="17 18" key="1">
    <citation type="submission" date="2018-01" db="EMBL/GenBank/DDBJ databases">
        <title>Genomic Encyclopedia of Type Strains, Phase III (KMG-III): the genomes of soil and plant-associated and newly described type strains.</title>
        <authorList>
            <person name="Whitman W."/>
        </authorList>
    </citation>
    <scope>NUCLEOTIDE SEQUENCE [LARGE SCALE GENOMIC DNA]</scope>
    <source>
        <strain evidence="17 18">1131</strain>
    </source>
</reference>
<keyword evidence="11 14" id="KW-0472">Membrane</keyword>
<dbReference type="InterPro" id="IPR039426">
    <property type="entry name" value="TonB-dep_rcpt-like"/>
</dbReference>
<evidence type="ECO:0000313" key="18">
    <source>
        <dbReference type="Proteomes" id="UP000236919"/>
    </source>
</evidence>
<dbReference type="InterPro" id="IPR000531">
    <property type="entry name" value="Beta-barrel_TonB"/>
</dbReference>
<dbReference type="SUPFAM" id="SSF56935">
    <property type="entry name" value="Porins"/>
    <property type="match status" value="1"/>
</dbReference>
<evidence type="ECO:0000256" key="4">
    <source>
        <dbReference type="ARBA" id="ARBA00022452"/>
    </source>
</evidence>
<dbReference type="NCBIfam" id="TIGR01783">
    <property type="entry name" value="TonB-siderophor"/>
    <property type="match status" value="1"/>
</dbReference>
<evidence type="ECO:0000256" key="3">
    <source>
        <dbReference type="ARBA" id="ARBA00022448"/>
    </source>
</evidence>
<name>A0A2S4M1M0_9HYPH</name>
<keyword evidence="3 14" id="KW-0813">Transport</keyword>
<evidence type="ECO:0000256" key="7">
    <source>
        <dbReference type="ARBA" id="ARBA00022729"/>
    </source>
</evidence>
<dbReference type="Proteomes" id="UP000236919">
    <property type="component" value="Unassembled WGS sequence"/>
</dbReference>
<dbReference type="InterPro" id="IPR010105">
    <property type="entry name" value="TonB_sidphr_rcpt"/>
</dbReference>
<dbReference type="InterPro" id="IPR036942">
    <property type="entry name" value="Beta-barrel_TonB_sf"/>
</dbReference>
<dbReference type="Gene3D" id="3.55.50.30">
    <property type="match status" value="1"/>
</dbReference>
<dbReference type="GO" id="GO:0009279">
    <property type="term" value="C:cell outer membrane"/>
    <property type="evidence" value="ECO:0007669"/>
    <property type="project" value="UniProtKB-SubCell"/>
</dbReference>
<comment type="similarity">
    <text evidence="2 14 15">Belongs to the TonB-dependent receptor family.</text>
</comment>
<evidence type="ECO:0000256" key="9">
    <source>
        <dbReference type="ARBA" id="ARBA00023065"/>
    </source>
</evidence>
<evidence type="ECO:0000256" key="2">
    <source>
        <dbReference type="ARBA" id="ARBA00009810"/>
    </source>
</evidence>
<dbReference type="Gene3D" id="2.170.130.10">
    <property type="entry name" value="TonB-dependent receptor, plug domain"/>
    <property type="match status" value="1"/>
</dbReference>
<dbReference type="OrthoDB" id="9760333at2"/>
<dbReference type="RefSeq" id="WP_103720001.1">
    <property type="nucleotide sequence ID" value="NZ_PQFZ01000014.1"/>
</dbReference>
<keyword evidence="4 14" id="KW-1134">Transmembrane beta strand</keyword>
<dbReference type="InterPro" id="IPR012910">
    <property type="entry name" value="Plug_dom"/>
</dbReference>
<dbReference type="Gene3D" id="2.40.170.20">
    <property type="entry name" value="TonB-dependent receptor, beta-barrel domain"/>
    <property type="match status" value="1"/>
</dbReference>
<accession>A0A2S4M1M0</accession>
<dbReference type="AlphaFoldDB" id="A0A2S4M1M0"/>
<evidence type="ECO:0000313" key="17">
    <source>
        <dbReference type="EMBL" id="POR48614.1"/>
    </source>
</evidence>
<comment type="subcellular location">
    <subcellularLocation>
        <location evidence="1 14">Cell outer membrane</location>
        <topology evidence="1 14">Multi-pass membrane protein</topology>
    </subcellularLocation>
</comment>
<keyword evidence="10 15" id="KW-0798">TonB box</keyword>
<dbReference type="PANTHER" id="PTHR32552:SF68">
    <property type="entry name" value="FERRICHROME OUTER MEMBRANE TRANSPORTER_PHAGE RECEPTOR"/>
    <property type="match status" value="1"/>
</dbReference>
<evidence type="ECO:0000256" key="15">
    <source>
        <dbReference type="RuleBase" id="RU003357"/>
    </source>
</evidence>
<dbReference type="GO" id="GO:0015344">
    <property type="term" value="F:siderophore uptake transmembrane transporter activity"/>
    <property type="evidence" value="ECO:0007669"/>
    <property type="project" value="TreeGrafter"/>
</dbReference>
<sequence>MGQGAEISSRGTAGRKALLAALLATTSIGAGVTALVPSAFAQAARTSYSIPAGPLNQALTAFGRQSGLQITYLASVASGKTSPGVSGAVTREQALTRILQGSGLVYSFPNPTTVAISARAAGNGSVGADGAVVLDTIDVQGSADGNVGYVATRSAAGTKTSTPLIETPQSVSVVTRQELDDRNVQTLTQSVAYTPGVRSESSGFDPRFDAFYIRGFNATYNGVYRDGLRLPGNNMAVFKVAPYGVESVTVLRGPSSALYGLGSPGGLVDITSKRPVDQPFGEVELQAGSKNRVQSNFDVGGRLDPNGTLLYRLTGSVRDSHTANVVGGDDNLLNLAPAFTWRPNDQTKLTILGEFQDSKNPGGFPYYAWNGARSQTFLGSDPDYNSLAQTQNRIGYQFEHKFNEVFTVRQNLRWGQVDTKNRFTGDSGVDASGTVLNRYTGYVHDVLNSFAVDNQVQADFGTGPIQHRLLAGLDYTHLRLSDRIGYGTAPGLSLVTLQSLGRFTDPAFSTINRQTQDQIGAYIQEQAKFGRWTLTLSGRQDWVRTKTVDRVSTSRQEADDQAFTGRVGLTYQFDNGIAPYASYSTSFAPNLGVDPSGVPFKPTTAEQAEVGVKYAPTGFDGFFTASLFRITQDGGLVASDANPYVQVQRGEVRGQGLELEAVANLGAGFRVRGSYAYLDLETITGAAGTVGKVPVATPRHSFAAWTDYTVPDGLTLAGLGLGVGVRYTGSSYGDAQNTFKNDAVALVDATLNYDLGRVNPALKGWSAKVNAQNLFDTKYTTCEAGYCYKGTRSSVIASLRYRW</sequence>
<dbReference type="SMART" id="SM00965">
    <property type="entry name" value="STN"/>
    <property type="match status" value="1"/>
</dbReference>
<gene>
    <name evidence="17" type="ORF">CYD53_11446</name>
</gene>
<dbReference type="FunFam" id="2.170.130.10:FF:000001">
    <property type="entry name" value="Catecholate siderophore TonB-dependent receptor"/>
    <property type="match status" value="1"/>
</dbReference>
<dbReference type="PANTHER" id="PTHR32552">
    <property type="entry name" value="FERRICHROME IRON RECEPTOR-RELATED"/>
    <property type="match status" value="1"/>
</dbReference>
<keyword evidence="13 14" id="KW-0998">Cell outer membrane</keyword>
<dbReference type="GO" id="GO:0038023">
    <property type="term" value="F:signaling receptor activity"/>
    <property type="evidence" value="ECO:0007669"/>
    <property type="project" value="InterPro"/>
</dbReference>
<dbReference type="CDD" id="cd01347">
    <property type="entry name" value="ligand_gated_channel"/>
    <property type="match status" value="1"/>
</dbReference>